<dbReference type="GO" id="GO:0005576">
    <property type="term" value="C:extracellular region"/>
    <property type="evidence" value="ECO:0007669"/>
    <property type="project" value="UniProtKB-SubCell"/>
</dbReference>
<dbReference type="Pfam" id="PF00396">
    <property type="entry name" value="Granulin"/>
    <property type="match status" value="1"/>
</dbReference>
<dbReference type="SMART" id="SM00277">
    <property type="entry name" value="GRAN"/>
    <property type="match status" value="1"/>
</dbReference>
<dbReference type="EMBL" id="HACA01006664">
    <property type="protein sequence ID" value="CDW24025.1"/>
    <property type="molecule type" value="Transcribed_RNA"/>
</dbReference>
<keyword evidence="5" id="KW-0732">Signal</keyword>
<feature type="signal peptide" evidence="5">
    <location>
        <begin position="1"/>
        <end position="22"/>
    </location>
</feature>
<comment type="similarity">
    <text evidence="2">Belongs to the granulin family.</text>
</comment>
<evidence type="ECO:0000256" key="4">
    <source>
        <dbReference type="ARBA" id="ARBA00023157"/>
    </source>
</evidence>
<evidence type="ECO:0000259" key="6">
    <source>
        <dbReference type="PROSITE" id="PS00799"/>
    </source>
</evidence>
<dbReference type="PANTHER" id="PTHR12274:SF3">
    <property type="entry name" value="PROGRANULIN"/>
    <property type="match status" value="1"/>
</dbReference>
<dbReference type="PANTHER" id="PTHR12274">
    <property type="entry name" value="GRANULIN"/>
    <property type="match status" value="1"/>
</dbReference>
<dbReference type="Gene3D" id="2.10.25.160">
    <property type="entry name" value="Granulin"/>
    <property type="match status" value="1"/>
</dbReference>
<dbReference type="AlphaFoldDB" id="A0A0K2TDV2"/>
<protein>
    <recommendedName>
        <fullName evidence="6">Granulins domain-containing protein</fullName>
    </recommendedName>
</protein>
<sequence>MKYSICLSLAVLFLVTLYSAPAEGIVRCDSTGHFVCPDHSTCCKTSTGYGCCPLFHGVCCRDGLHCCPSGMRCDLYSNRCLRGLEPFVVTPTN</sequence>
<dbReference type="InterPro" id="IPR000118">
    <property type="entry name" value="Granulin"/>
</dbReference>
<dbReference type="PROSITE" id="PS00799">
    <property type="entry name" value="GRANULINS"/>
    <property type="match status" value="1"/>
</dbReference>
<reference evidence="7" key="1">
    <citation type="submission" date="2014-05" db="EMBL/GenBank/DDBJ databases">
        <authorList>
            <person name="Chronopoulou M."/>
        </authorList>
    </citation>
    <scope>NUCLEOTIDE SEQUENCE</scope>
    <source>
        <tissue evidence="7">Whole organism</tissue>
    </source>
</reference>
<accession>A0A0K2TDV2</accession>
<name>A0A0K2TDV2_LEPSM</name>
<organism evidence="7">
    <name type="scientific">Lepeophtheirus salmonis</name>
    <name type="common">Salmon louse</name>
    <name type="synonym">Caligus salmonis</name>
    <dbReference type="NCBI Taxonomy" id="72036"/>
    <lineage>
        <taxon>Eukaryota</taxon>
        <taxon>Metazoa</taxon>
        <taxon>Ecdysozoa</taxon>
        <taxon>Arthropoda</taxon>
        <taxon>Crustacea</taxon>
        <taxon>Multicrustacea</taxon>
        <taxon>Hexanauplia</taxon>
        <taxon>Copepoda</taxon>
        <taxon>Siphonostomatoida</taxon>
        <taxon>Caligidae</taxon>
        <taxon>Lepeophtheirus</taxon>
    </lineage>
</organism>
<evidence type="ECO:0000256" key="5">
    <source>
        <dbReference type="SAM" id="SignalP"/>
    </source>
</evidence>
<evidence type="ECO:0000256" key="2">
    <source>
        <dbReference type="ARBA" id="ARBA00010093"/>
    </source>
</evidence>
<evidence type="ECO:0000313" key="7">
    <source>
        <dbReference type="EMBL" id="CDW24025.1"/>
    </source>
</evidence>
<keyword evidence="3" id="KW-0964">Secreted</keyword>
<evidence type="ECO:0000256" key="3">
    <source>
        <dbReference type="ARBA" id="ARBA00022525"/>
    </source>
</evidence>
<evidence type="ECO:0000256" key="1">
    <source>
        <dbReference type="ARBA" id="ARBA00004613"/>
    </source>
</evidence>
<dbReference type="InterPro" id="IPR037277">
    <property type="entry name" value="Granulin_sf"/>
</dbReference>
<dbReference type="InterPro" id="IPR039036">
    <property type="entry name" value="Granulin_fam"/>
</dbReference>
<proteinExistence type="inferred from homology"/>
<feature type="chain" id="PRO_5005487668" description="Granulins domain-containing protein" evidence="5">
    <location>
        <begin position="23"/>
        <end position="93"/>
    </location>
</feature>
<comment type="subcellular location">
    <subcellularLocation>
        <location evidence="1">Secreted</location>
    </subcellularLocation>
</comment>
<keyword evidence="4" id="KW-1015">Disulfide bond</keyword>
<feature type="domain" description="Granulins" evidence="6">
    <location>
        <begin position="60"/>
        <end position="73"/>
    </location>
</feature>